<dbReference type="AGR" id="WB:WBGene00007538"/>
<evidence type="ECO:0000313" key="3">
    <source>
        <dbReference type="WormBase" id="C12D8.9a"/>
    </source>
</evidence>
<dbReference type="Bgee" id="WBGene00007538">
    <property type="expression patterns" value="Expressed in material anatomical entity and 4 other cell types or tissues"/>
</dbReference>
<dbReference type="AlphaFoldDB" id="Q17940"/>
<dbReference type="Proteomes" id="UP000001940">
    <property type="component" value="Chromosome V"/>
</dbReference>
<dbReference type="EMBL" id="BX284605">
    <property type="protein sequence ID" value="CAA98237.2"/>
    <property type="molecule type" value="Genomic_DNA"/>
</dbReference>
<dbReference type="FunCoup" id="Q17940">
    <property type="interactions" value="288"/>
</dbReference>
<dbReference type="PaxDb" id="6239-C12D8.9a"/>
<dbReference type="OMA" id="IKQRYNC"/>
<accession>Q17940</accession>
<dbReference type="KEGG" id="cel:CELE_C12D8.9"/>
<dbReference type="CTD" id="182543"/>
<dbReference type="STRING" id="6239.C12D8.9a.1"/>
<keyword evidence="2" id="KW-1185">Reference proteome</keyword>
<reference evidence="1 2" key="1">
    <citation type="journal article" date="1998" name="Science">
        <title>Genome sequence of the nematode C. elegans: a platform for investigating biology.</title>
        <authorList>
            <consortium name="The C. elegans sequencing consortium"/>
            <person name="Sulson J.E."/>
            <person name="Waterston R."/>
        </authorList>
    </citation>
    <scope>NUCLEOTIDE SEQUENCE [LARGE SCALE GENOMIC DNA]</scope>
    <source>
        <strain evidence="1 2">Bristol N2</strain>
    </source>
</reference>
<dbReference type="RefSeq" id="NP_001256201.1">
    <property type="nucleotide sequence ID" value="NM_001269272.2"/>
</dbReference>
<dbReference type="UCSC" id="C12D8.9">
    <property type="organism name" value="c. elegans"/>
</dbReference>
<dbReference type="ExpressionAtlas" id="Q17940">
    <property type="expression patterns" value="baseline and differential"/>
</dbReference>
<dbReference type="PIR" id="T19221">
    <property type="entry name" value="T19221"/>
</dbReference>
<gene>
    <name evidence="1 3" type="ORF">C12D8.9</name>
    <name evidence="1" type="ORF">CELE_C12D8.9</name>
</gene>
<dbReference type="SMR" id="Q17940"/>
<evidence type="ECO:0000313" key="1">
    <source>
        <dbReference type="EMBL" id="CAA98237.2"/>
    </source>
</evidence>
<evidence type="ECO:0000313" key="2">
    <source>
        <dbReference type="Proteomes" id="UP000001940"/>
    </source>
</evidence>
<sequence length="92" mass="10656">MSITEDIDDLKTAIENNEPIRKGIEETMHRASQIRIKQRYNCAEQEVTQMRAPFLGFSVFVRFQSRARAHTIKIINEDEVEQMLASSPVPYS</sequence>
<proteinExistence type="predicted"/>
<dbReference type="OrthoDB" id="5777742at2759"/>
<dbReference type="DIP" id="DIP-26853N"/>
<protein>
    <submittedName>
        <fullName evidence="1">DUF3501 family protein</fullName>
    </submittedName>
</protein>
<name>Q17940_CAEEL</name>
<organism evidence="1 2">
    <name type="scientific">Caenorhabditis elegans</name>
    <dbReference type="NCBI Taxonomy" id="6239"/>
    <lineage>
        <taxon>Eukaryota</taxon>
        <taxon>Metazoa</taxon>
        <taxon>Ecdysozoa</taxon>
        <taxon>Nematoda</taxon>
        <taxon>Chromadorea</taxon>
        <taxon>Rhabditida</taxon>
        <taxon>Rhabditina</taxon>
        <taxon>Rhabditomorpha</taxon>
        <taxon>Rhabditoidea</taxon>
        <taxon>Rhabditidae</taxon>
        <taxon>Peloderinae</taxon>
        <taxon>Caenorhabditis</taxon>
    </lineage>
</organism>
<dbReference type="GeneID" id="182543"/>
<dbReference type="InParanoid" id="Q17940"/>
<dbReference type="eggNOG" id="ENOG502TIP5">
    <property type="taxonomic scope" value="Eukaryota"/>
</dbReference>
<dbReference type="WormBase" id="C12D8.9a">
    <property type="protein sequence ID" value="CE34157"/>
    <property type="gene ID" value="WBGene00007538"/>
</dbReference>